<comment type="caution">
    <text evidence="2">The sequence shown here is derived from an EMBL/GenBank/DDBJ whole genome shotgun (WGS) entry which is preliminary data.</text>
</comment>
<keyword evidence="1" id="KW-0472">Membrane</keyword>
<evidence type="ECO:0000256" key="1">
    <source>
        <dbReference type="SAM" id="Phobius"/>
    </source>
</evidence>
<keyword evidence="1" id="KW-0812">Transmembrane</keyword>
<keyword evidence="2" id="KW-0449">Lipoprotein</keyword>
<dbReference type="PROSITE" id="PS51257">
    <property type="entry name" value="PROKAR_LIPOPROTEIN"/>
    <property type="match status" value="1"/>
</dbReference>
<keyword evidence="1" id="KW-1133">Transmembrane helix</keyword>
<dbReference type="EMBL" id="AMWX01000008">
    <property type="protein sequence ID" value="EKO36343.1"/>
    <property type="molecule type" value="Genomic_DNA"/>
</dbReference>
<evidence type="ECO:0000313" key="2">
    <source>
        <dbReference type="EMBL" id="EKO36343.1"/>
    </source>
</evidence>
<keyword evidence="3" id="KW-1185">Reference proteome</keyword>
<evidence type="ECO:0000313" key="3">
    <source>
        <dbReference type="Proteomes" id="UP000010310"/>
    </source>
</evidence>
<accession>K6H1B7</accession>
<protein>
    <submittedName>
        <fullName evidence="2">Putative lipoprotein</fullName>
    </submittedName>
</protein>
<name>K6H1B7_9GAMM</name>
<feature type="transmembrane region" description="Helical" evidence="1">
    <location>
        <begin position="12"/>
        <end position="29"/>
    </location>
</feature>
<sequence>MYLCSKNITVKYLFILFILASCASTNLYQDLAEVNQPLSAIKLQTLNEYNNFSDESLSLIFESDKTILKDGYDIELIRELKRNYQKIIEKESFAISLHPNGENSKKIIKLIYGLNLPIRIQWSENDKRSFPDNFRTSKVNNFCSSIYEDALSSIINKLNDIDGDTLIIYSTDYEYLLNQFDSLNSYKYLVKLNSKNFQDFASTILEVNQSNDRYKRILNINPNQNLQFNPRAREDISNIIILINPSDYKSIVPALRYFGENSYNYYNFISALEGIMNPLQLLDYEDSYIPISNQALNKIRNHKITSMEGYLELAVLNDWLIAEIFKQSGIRSGTISGMTGRLNFSSGSCIKRNITLKKMKPDLIST</sequence>
<organism evidence="2 3">
    <name type="scientific">SAR86 cluster bacterium SAR86E</name>
    <dbReference type="NCBI Taxonomy" id="1208365"/>
    <lineage>
        <taxon>Bacteria</taxon>
        <taxon>Pseudomonadati</taxon>
        <taxon>Pseudomonadota</taxon>
        <taxon>Gammaproteobacteria</taxon>
        <taxon>SAR86 cluster</taxon>
    </lineage>
</organism>
<dbReference type="AlphaFoldDB" id="K6H1B7"/>
<gene>
    <name evidence="2" type="ORF">B273_1338</name>
</gene>
<dbReference type="Proteomes" id="UP000010310">
    <property type="component" value="Unassembled WGS sequence"/>
</dbReference>
<proteinExistence type="predicted"/>
<reference evidence="2 3" key="1">
    <citation type="submission" date="2012-09" db="EMBL/GenBank/DDBJ databases">
        <authorList>
            <person name="Dupont C.L."/>
            <person name="Rusch D.B."/>
            <person name="Lombardo M.-J."/>
            <person name="Novotny M."/>
            <person name="Yee-Greenbaum J."/>
            <person name="Laskin R."/>
        </authorList>
    </citation>
    <scope>NUCLEOTIDE SEQUENCE [LARGE SCALE GENOMIC DNA]</scope>
    <source>
        <strain evidence="2">SAR86E</strain>
    </source>
</reference>